<evidence type="ECO:0000313" key="3">
    <source>
        <dbReference type="Proteomes" id="UP000656804"/>
    </source>
</evidence>
<dbReference type="Proteomes" id="UP000656804">
    <property type="component" value="Unassembled WGS sequence"/>
</dbReference>
<name>A0A930UZS9_9ACTN</name>
<feature type="signal peptide" evidence="1">
    <location>
        <begin position="1"/>
        <end position="29"/>
    </location>
</feature>
<proteinExistence type="predicted"/>
<keyword evidence="3" id="KW-1185">Reference proteome</keyword>
<keyword evidence="1" id="KW-0732">Signal</keyword>
<dbReference type="EMBL" id="JADIVZ010000001">
    <property type="protein sequence ID" value="MBF4160594.1"/>
    <property type="molecule type" value="Genomic_DNA"/>
</dbReference>
<dbReference type="RefSeq" id="WP_194501802.1">
    <property type="nucleotide sequence ID" value="NZ_JADIVZ010000001.1"/>
</dbReference>
<organism evidence="2 3">
    <name type="scientific">Nocardioides acrostichi</name>
    <dbReference type="NCBI Taxonomy" id="2784339"/>
    <lineage>
        <taxon>Bacteria</taxon>
        <taxon>Bacillati</taxon>
        <taxon>Actinomycetota</taxon>
        <taxon>Actinomycetes</taxon>
        <taxon>Propionibacteriales</taxon>
        <taxon>Nocardioidaceae</taxon>
        <taxon>Nocardioides</taxon>
    </lineage>
</organism>
<comment type="caution">
    <text evidence="2">The sequence shown here is derived from an EMBL/GenBank/DDBJ whole genome shotgun (WGS) entry which is preliminary data.</text>
</comment>
<gene>
    <name evidence="2" type="ORF">ISG29_02765</name>
</gene>
<dbReference type="AlphaFoldDB" id="A0A930UZS9"/>
<protein>
    <submittedName>
        <fullName evidence="2">Uncharacterized protein</fullName>
    </submittedName>
</protein>
<accession>A0A930UZS9</accession>
<reference evidence="2" key="1">
    <citation type="submission" date="2020-11" db="EMBL/GenBank/DDBJ databases">
        <title>Nocardioides sp. CBS4Y-1, whole genome shotgun sequence.</title>
        <authorList>
            <person name="Tuo L."/>
        </authorList>
    </citation>
    <scope>NUCLEOTIDE SEQUENCE</scope>
    <source>
        <strain evidence="2">CBS4Y-1</strain>
    </source>
</reference>
<feature type="chain" id="PRO_5037333834" evidence="1">
    <location>
        <begin position="30"/>
        <end position="76"/>
    </location>
</feature>
<evidence type="ECO:0000256" key="1">
    <source>
        <dbReference type="SAM" id="SignalP"/>
    </source>
</evidence>
<evidence type="ECO:0000313" key="2">
    <source>
        <dbReference type="EMBL" id="MBF4160594.1"/>
    </source>
</evidence>
<sequence length="76" mass="8019">MNKKLVSLLAVPALSAALAIALPAASASANSGTWTCNDGGHTLTNTIYFSVDDVNHTWKKLTYKLNRPGVSGDFLV</sequence>